<dbReference type="NCBIfam" id="TIGR00070">
    <property type="entry name" value="hisG"/>
    <property type="match status" value="1"/>
</dbReference>
<keyword evidence="16" id="KW-1185">Reference proteome</keyword>
<keyword evidence="6" id="KW-0028">Amino-acid biosynthesis</keyword>
<dbReference type="Proteomes" id="UP000663722">
    <property type="component" value="Chromosome"/>
</dbReference>
<dbReference type="GO" id="GO:0005737">
    <property type="term" value="C:cytoplasm"/>
    <property type="evidence" value="ECO:0007669"/>
    <property type="project" value="UniProtKB-SubCell"/>
</dbReference>
<gene>
    <name evidence="15" type="primary">hisG1</name>
    <name evidence="15" type="ORF">dnm_073930</name>
</gene>
<dbReference type="InterPro" id="IPR013820">
    <property type="entry name" value="ATP_PRibTrfase_cat"/>
</dbReference>
<evidence type="ECO:0000256" key="3">
    <source>
        <dbReference type="ARBA" id="ARBA00004667"/>
    </source>
</evidence>
<evidence type="ECO:0000313" key="16">
    <source>
        <dbReference type="Proteomes" id="UP000663722"/>
    </source>
</evidence>
<dbReference type="GO" id="GO:0005524">
    <property type="term" value="F:ATP binding"/>
    <property type="evidence" value="ECO:0007669"/>
    <property type="project" value="UniProtKB-KW"/>
</dbReference>
<keyword evidence="7 15" id="KW-0328">Glycosyltransferase</keyword>
<dbReference type="GO" id="GO:0003879">
    <property type="term" value="F:ATP phosphoribosyltransferase activity"/>
    <property type="evidence" value="ECO:0007669"/>
    <property type="project" value="UniProtKB-UniRule"/>
</dbReference>
<protein>
    <recommendedName>
        <fullName evidence="4 13">ATP phosphoribosyltransferase</fullName>
        <ecNumber evidence="4 13">2.4.2.17</ecNumber>
    </recommendedName>
</protein>
<evidence type="ECO:0000256" key="4">
    <source>
        <dbReference type="ARBA" id="ARBA00011946"/>
    </source>
</evidence>
<accession>A0A975BTH6</accession>
<evidence type="ECO:0000256" key="2">
    <source>
        <dbReference type="ARBA" id="ARBA00004496"/>
    </source>
</evidence>
<evidence type="ECO:0000256" key="10">
    <source>
        <dbReference type="ARBA" id="ARBA00022840"/>
    </source>
</evidence>
<comment type="subcellular location">
    <subcellularLocation>
        <location evidence="2">Cytoplasm</location>
    </subcellularLocation>
</comment>
<keyword evidence="5" id="KW-0963">Cytoplasm</keyword>
<evidence type="ECO:0000256" key="8">
    <source>
        <dbReference type="ARBA" id="ARBA00022679"/>
    </source>
</evidence>
<keyword evidence="10" id="KW-0067">ATP-binding</keyword>
<keyword evidence="8" id="KW-0808">Transferase</keyword>
<comment type="catalytic activity">
    <reaction evidence="1">
        <text>1-(5-phospho-beta-D-ribosyl)-ATP + diphosphate = 5-phospho-alpha-D-ribose 1-diphosphate + ATP</text>
        <dbReference type="Rhea" id="RHEA:18473"/>
        <dbReference type="ChEBI" id="CHEBI:30616"/>
        <dbReference type="ChEBI" id="CHEBI:33019"/>
        <dbReference type="ChEBI" id="CHEBI:58017"/>
        <dbReference type="ChEBI" id="CHEBI:73183"/>
        <dbReference type="EC" id="2.4.2.17"/>
    </reaction>
</comment>
<evidence type="ECO:0000256" key="7">
    <source>
        <dbReference type="ARBA" id="ARBA00022676"/>
    </source>
</evidence>
<evidence type="ECO:0000256" key="9">
    <source>
        <dbReference type="ARBA" id="ARBA00022741"/>
    </source>
</evidence>
<name>A0A975BTH6_9BACT</name>
<dbReference type="AlphaFoldDB" id="A0A975BTH6"/>
<dbReference type="EMBL" id="CP061800">
    <property type="protein sequence ID" value="QTA91328.1"/>
    <property type="molecule type" value="Genomic_DNA"/>
</dbReference>
<evidence type="ECO:0000313" key="15">
    <source>
        <dbReference type="EMBL" id="QTA91328.1"/>
    </source>
</evidence>
<evidence type="ECO:0000256" key="12">
    <source>
        <dbReference type="ARBA" id="ARBA00024861"/>
    </source>
</evidence>
<dbReference type="KEGG" id="dmm:dnm_073930"/>
<evidence type="ECO:0000256" key="1">
    <source>
        <dbReference type="ARBA" id="ARBA00000915"/>
    </source>
</evidence>
<proteinExistence type="predicted"/>
<dbReference type="PANTHER" id="PTHR21403:SF10">
    <property type="entry name" value="ATP PHOSPHORIBOSYLTRANSFERASE"/>
    <property type="match status" value="1"/>
</dbReference>
<dbReference type="EC" id="2.4.2.17" evidence="4 13"/>
<evidence type="ECO:0000259" key="14">
    <source>
        <dbReference type="Pfam" id="PF01634"/>
    </source>
</evidence>
<dbReference type="InterPro" id="IPR001348">
    <property type="entry name" value="ATP_PRibTrfase_HisG"/>
</dbReference>
<reference evidence="15" key="1">
    <citation type="journal article" date="2021" name="Microb. Physiol.">
        <title>Proteogenomic Insights into the Physiology of Marine, Sulfate-Reducing, Filamentous Desulfonema limicola and Desulfonema magnum.</title>
        <authorList>
            <person name="Schnaars V."/>
            <person name="Wohlbrand L."/>
            <person name="Scheve S."/>
            <person name="Hinrichs C."/>
            <person name="Reinhardt R."/>
            <person name="Rabus R."/>
        </authorList>
    </citation>
    <scope>NUCLEOTIDE SEQUENCE</scope>
    <source>
        <strain evidence="15">4be13</strain>
    </source>
</reference>
<comment type="function">
    <text evidence="12">Catalyzes the condensation of ATP and 5-phosphoribose 1-diphosphate to form N'-(5'-phosphoribosyl)-ATP (PR-ATP). Has a crucial role in the pathway because the rate of histidine biosynthesis seems to be controlled primarily by regulation of HisG enzymatic activity.</text>
</comment>
<dbReference type="Gene3D" id="3.40.190.10">
    <property type="entry name" value="Periplasmic binding protein-like II"/>
    <property type="match status" value="2"/>
</dbReference>
<keyword evidence="11" id="KW-0368">Histidine biosynthesis</keyword>
<comment type="pathway">
    <text evidence="3">Amino-acid biosynthesis; L-histidine biosynthesis; L-histidine from 5-phospho-alpha-D-ribose 1-diphosphate: step 1/9.</text>
</comment>
<sequence length="249" mass="27883">MTGIPDKLNFALPDGHLMSHVLPFIEGAGLGFDGYDETSDLNRRPPMRTESDTAKTLIQQPDRVAAKVIRPQDMPVHVANGNFDIAISGTDWLAEHRQRFPKSPVIEKLRMGFGKVRIVAAVHQDDGDNLPDFIESFRSRSGGEYLKIASEYVYLADSYAQKKNLHPYRVIMTYGATESLIPEDCDMIVENTETGNTLRKNNLKIIDTLEVLGASESEGCLIANQESLEIPWKKELVEGIVSLFENYLK</sequence>
<evidence type="ECO:0000256" key="6">
    <source>
        <dbReference type="ARBA" id="ARBA00022605"/>
    </source>
</evidence>
<evidence type="ECO:0000256" key="11">
    <source>
        <dbReference type="ARBA" id="ARBA00023102"/>
    </source>
</evidence>
<dbReference type="SUPFAM" id="SSF53850">
    <property type="entry name" value="Periplasmic binding protein-like II"/>
    <property type="match status" value="1"/>
</dbReference>
<evidence type="ECO:0000256" key="5">
    <source>
        <dbReference type="ARBA" id="ARBA00022490"/>
    </source>
</evidence>
<organism evidence="15 16">
    <name type="scientific">Desulfonema magnum</name>
    <dbReference type="NCBI Taxonomy" id="45655"/>
    <lineage>
        <taxon>Bacteria</taxon>
        <taxon>Pseudomonadati</taxon>
        <taxon>Thermodesulfobacteriota</taxon>
        <taxon>Desulfobacteria</taxon>
        <taxon>Desulfobacterales</taxon>
        <taxon>Desulfococcaceae</taxon>
        <taxon>Desulfonema</taxon>
    </lineage>
</organism>
<dbReference type="Pfam" id="PF01634">
    <property type="entry name" value="HisG"/>
    <property type="match status" value="1"/>
</dbReference>
<evidence type="ECO:0000256" key="13">
    <source>
        <dbReference type="NCBIfam" id="TIGR00070"/>
    </source>
</evidence>
<keyword evidence="9" id="KW-0547">Nucleotide-binding</keyword>
<dbReference type="RefSeq" id="WP_207679156.1">
    <property type="nucleotide sequence ID" value="NZ_CP061800.1"/>
</dbReference>
<dbReference type="GO" id="GO:0000105">
    <property type="term" value="P:L-histidine biosynthetic process"/>
    <property type="evidence" value="ECO:0007669"/>
    <property type="project" value="UniProtKB-UniRule"/>
</dbReference>
<feature type="domain" description="ATP phosphoribosyltransferase catalytic" evidence="14">
    <location>
        <begin position="70"/>
        <end position="242"/>
    </location>
</feature>
<dbReference type="PANTHER" id="PTHR21403">
    <property type="entry name" value="ATP PHOSPHORIBOSYLTRANSFERASE ATP-PRTASE"/>
    <property type="match status" value="1"/>
</dbReference>